<protein>
    <submittedName>
        <fullName evidence="2">Uncharacterized protein</fullName>
    </submittedName>
</protein>
<name>A0A660LAU4_9ACTN</name>
<evidence type="ECO:0000313" key="2">
    <source>
        <dbReference type="EMBL" id="RKQ92132.1"/>
    </source>
</evidence>
<keyword evidence="3" id="KW-1185">Reference proteome</keyword>
<organism evidence="2 3">
    <name type="scientific">Solirubrobacter pauli</name>
    <dbReference type="NCBI Taxonomy" id="166793"/>
    <lineage>
        <taxon>Bacteria</taxon>
        <taxon>Bacillati</taxon>
        <taxon>Actinomycetota</taxon>
        <taxon>Thermoleophilia</taxon>
        <taxon>Solirubrobacterales</taxon>
        <taxon>Solirubrobacteraceae</taxon>
        <taxon>Solirubrobacter</taxon>
    </lineage>
</organism>
<sequence>MPASTTSETPEAAAAVRAAVARLARPNGDGGVVIERAAIVAEGRQASAIEGWIVAHGGEPEVPLLEPPRPGLYGPRNPSGRRFDARPPRRYVLPAHALERHDG</sequence>
<dbReference type="EMBL" id="RBIL01000001">
    <property type="protein sequence ID" value="RKQ92132.1"/>
    <property type="molecule type" value="Genomic_DNA"/>
</dbReference>
<feature type="region of interest" description="Disordered" evidence="1">
    <location>
        <begin position="65"/>
        <end position="89"/>
    </location>
</feature>
<proteinExistence type="predicted"/>
<evidence type="ECO:0000313" key="3">
    <source>
        <dbReference type="Proteomes" id="UP000278962"/>
    </source>
</evidence>
<reference evidence="2 3" key="1">
    <citation type="submission" date="2018-10" db="EMBL/GenBank/DDBJ databases">
        <title>Genomic Encyclopedia of Archaeal and Bacterial Type Strains, Phase II (KMG-II): from individual species to whole genera.</title>
        <authorList>
            <person name="Goeker M."/>
        </authorList>
    </citation>
    <scope>NUCLEOTIDE SEQUENCE [LARGE SCALE GENOMIC DNA]</scope>
    <source>
        <strain evidence="2 3">DSM 14954</strain>
    </source>
</reference>
<accession>A0A660LAU4</accession>
<comment type="caution">
    <text evidence="2">The sequence shown here is derived from an EMBL/GenBank/DDBJ whole genome shotgun (WGS) entry which is preliminary data.</text>
</comment>
<dbReference type="RefSeq" id="WP_121249856.1">
    <property type="nucleotide sequence ID" value="NZ_RBIL01000001.1"/>
</dbReference>
<dbReference type="AlphaFoldDB" id="A0A660LAU4"/>
<evidence type="ECO:0000256" key="1">
    <source>
        <dbReference type="SAM" id="MobiDB-lite"/>
    </source>
</evidence>
<dbReference type="Proteomes" id="UP000278962">
    <property type="component" value="Unassembled WGS sequence"/>
</dbReference>
<gene>
    <name evidence="2" type="ORF">C8N24_1971</name>
</gene>